<comment type="caution">
    <text evidence="1">The sequence shown here is derived from an EMBL/GenBank/DDBJ whole genome shotgun (WGS) entry which is preliminary data.</text>
</comment>
<proteinExistence type="predicted"/>
<dbReference type="Proteomes" id="UP000248840">
    <property type="component" value="Unassembled WGS sequence"/>
</dbReference>
<accession>A0A328YF59</accession>
<dbReference type="AlphaFoldDB" id="A0A328YF59"/>
<organism evidence="1 2">
    <name type="scientific">Flavobacterium aciduliphilum</name>
    <dbReference type="NCBI Taxonomy" id="1101402"/>
    <lineage>
        <taxon>Bacteria</taxon>
        <taxon>Pseudomonadati</taxon>
        <taxon>Bacteroidota</taxon>
        <taxon>Flavobacteriia</taxon>
        <taxon>Flavobacteriales</taxon>
        <taxon>Flavobacteriaceae</taxon>
        <taxon>Flavobacterium</taxon>
    </lineage>
</organism>
<sequence length="101" mass="12502">MINIDLTAIHRMMTRHYGSRKMNVETIVERVSFIKPRELKITFDYDKECFVDMVRLNRRLNRYIGGVRHFFVSVNYKSIEIHVIFYWRRKLRDYDFEFSDN</sequence>
<evidence type="ECO:0000313" key="2">
    <source>
        <dbReference type="Proteomes" id="UP000248840"/>
    </source>
</evidence>
<reference evidence="1 2" key="1">
    <citation type="submission" date="2018-06" db="EMBL/GenBank/DDBJ databases">
        <title>Genomic Encyclopedia of Archaeal and Bacterial Type Strains, Phase II (KMG-II): from individual species to whole genera.</title>
        <authorList>
            <person name="Goeker M."/>
        </authorList>
    </citation>
    <scope>NUCLEOTIDE SEQUENCE [LARGE SCALE GENOMIC DNA]</scope>
    <source>
        <strain evidence="1 2">DSM 25663</strain>
    </source>
</reference>
<name>A0A328YF59_9FLAO</name>
<gene>
    <name evidence="1" type="ORF">CLV55_105119</name>
</gene>
<dbReference type="EMBL" id="QLSZ01000005">
    <property type="protein sequence ID" value="RAR72549.1"/>
    <property type="molecule type" value="Genomic_DNA"/>
</dbReference>
<protein>
    <submittedName>
        <fullName evidence="1">Uncharacterized protein</fullName>
    </submittedName>
</protein>
<keyword evidence="2" id="KW-1185">Reference proteome</keyword>
<evidence type="ECO:0000313" key="1">
    <source>
        <dbReference type="EMBL" id="RAR72549.1"/>
    </source>
</evidence>